<dbReference type="RefSeq" id="XP_007691517.1">
    <property type="nucleotide sequence ID" value="XM_007693327.1"/>
</dbReference>
<dbReference type="AlphaFoldDB" id="W6Z2S0"/>
<dbReference type="STRING" id="930090.W6Z2S0"/>
<dbReference type="SMART" id="SM00066">
    <property type="entry name" value="GAL4"/>
    <property type="match status" value="1"/>
</dbReference>
<feature type="compositionally biased region" description="Polar residues" evidence="2">
    <location>
        <begin position="334"/>
        <end position="347"/>
    </location>
</feature>
<gene>
    <name evidence="4" type="ORF">COCMIDRAFT_8403</name>
</gene>
<evidence type="ECO:0000259" key="3">
    <source>
        <dbReference type="PROSITE" id="PS50048"/>
    </source>
</evidence>
<proteinExistence type="predicted"/>
<dbReference type="CDD" id="cd00067">
    <property type="entry name" value="GAL4"/>
    <property type="match status" value="1"/>
</dbReference>
<dbReference type="HOGENOM" id="CLU_361749_0_0_1"/>
<dbReference type="KEGG" id="bor:COCMIDRAFT_8403"/>
<accession>W6Z2S0</accession>
<organism evidence="4 5">
    <name type="scientific">Bipolaris oryzae ATCC 44560</name>
    <dbReference type="NCBI Taxonomy" id="930090"/>
    <lineage>
        <taxon>Eukaryota</taxon>
        <taxon>Fungi</taxon>
        <taxon>Dikarya</taxon>
        <taxon>Ascomycota</taxon>
        <taxon>Pezizomycotina</taxon>
        <taxon>Dothideomycetes</taxon>
        <taxon>Pleosporomycetidae</taxon>
        <taxon>Pleosporales</taxon>
        <taxon>Pleosporineae</taxon>
        <taxon>Pleosporaceae</taxon>
        <taxon>Bipolaris</taxon>
    </lineage>
</organism>
<dbReference type="InterPro" id="IPR001138">
    <property type="entry name" value="Zn2Cys6_DnaBD"/>
</dbReference>
<feature type="compositionally biased region" description="Low complexity" evidence="2">
    <location>
        <begin position="304"/>
        <end position="325"/>
    </location>
</feature>
<reference evidence="4 5" key="1">
    <citation type="journal article" date="2013" name="PLoS Genet.">
        <title>Comparative genome structure, secondary metabolite, and effector coding capacity across Cochliobolus pathogens.</title>
        <authorList>
            <person name="Condon B.J."/>
            <person name="Leng Y."/>
            <person name="Wu D."/>
            <person name="Bushley K.E."/>
            <person name="Ohm R.A."/>
            <person name="Otillar R."/>
            <person name="Martin J."/>
            <person name="Schackwitz W."/>
            <person name="Grimwood J."/>
            <person name="MohdZainudin N."/>
            <person name="Xue C."/>
            <person name="Wang R."/>
            <person name="Manning V.A."/>
            <person name="Dhillon B."/>
            <person name="Tu Z.J."/>
            <person name="Steffenson B.J."/>
            <person name="Salamov A."/>
            <person name="Sun H."/>
            <person name="Lowry S."/>
            <person name="LaButti K."/>
            <person name="Han J."/>
            <person name="Copeland A."/>
            <person name="Lindquist E."/>
            <person name="Barry K."/>
            <person name="Schmutz J."/>
            <person name="Baker S.E."/>
            <person name="Ciuffetti L.M."/>
            <person name="Grigoriev I.V."/>
            <person name="Zhong S."/>
            <person name="Turgeon B.G."/>
        </authorList>
    </citation>
    <scope>NUCLEOTIDE SEQUENCE [LARGE SCALE GENOMIC DNA]</scope>
    <source>
        <strain evidence="4 5">ATCC 44560</strain>
    </source>
</reference>
<dbReference type="PROSITE" id="PS50048">
    <property type="entry name" value="ZN2_CY6_FUNGAL_2"/>
    <property type="match status" value="1"/>
</dbReference>
<feature type="domain" description="Zn(2)-C6 fungal-type" evidence="3">
    <location>
        <begin position="376"/>
        <end position="409"/>
    </location>
</feature>
<dbReference type="GeneID" id="19126378"/>
<evidence type="ECO:0000313" key="5">
    <source>
        <dbReference type="Proteomes" id="UP000054032"/>
    </source>
</evidence>
<dbReference type="GO" id="GO:0000981">
    <property type="term" value="F:DNA-binding transcription factor activity, RNA polymerase II-specific"/>
    <property type="evidence" value="ECO:0007669"/>
    <property type="project" value="InterPro"/>
</dbReference>
<feature type="region of interest" description="Disordered" evidence="2">
    <location>
        <begin position="207"/>
        <end position="240"/>
    </location>
</feature>
<dbReference type="SUPFAM" id="SSF57701">
    <property type="entry name" value="Zn2/Cys6 DNA-binding domain"/>
    <property type="match status" value="1"/>
</dbReference>
<feature type="region of interest" description="Disordered" evidence="2">
    <location>
        <begin position="266"/>
        <end position="364"/>
    </location>
</feature>
<dbReference type="PANTHER" id="PTHR35392">
    <property type="entry name" value="ZN(II)2CYS6 TRANSCRIPTION FACTOR (EUROFUNG)-RELATED-RELATED"/>
    <property type="match status" value="1"/>
</dbReference>
<evidence type="ECO:0000313" key="4">
    <source>
        <dbReference type="EMBL" id="EUC41949.1"/>
    </source>
</evidence>
<dbReference type="Proteomes" id="UP000054032">
    <property type="component" value="Unassembled WGS sequence"/>
</dbReference>
<dbReference type="GO" id="GO:0008270">
    <property type="term" value="F:zinc ion binding"/>
    <property type="evidence" value="ECO:0007669"/>
    <property type="project" value="InterPro"/>
</dbReference>
<keyword evidence="5" id="KW-1185">Reference proteome</keyword>
<sequence length="775" mass="85127">MSHAQYNNSPTEGWQDLISWNGELYDPFFQGETNYTQAQGGSFSADSQLSGSYTSEPPYLVSTAPSITDLPPSLDYTPVSASPSVLDEQSSLNYAFTASPSLDKATTFPLAVPQENQIYGSFGASDNALLSPLADIAESMILDTRFDRIPEAFSSPTGSQESAAETVFNPHVTGSSHSFSGLDMRASRAFSTWHAWSDQPRIIEPIPEDGDGGGGRTEAIPIPIPQSLSQSYNTTSPSYPSYSPYPRSDGGFELHSHSRAIAIPDTTRRPAGYNHRTNNSGSVRRVSTTPSLSPAASRHPRAIALSRSASLSRRKSSTPSPTSDSYGWVAYQPNPLTNKLSPITTDGVSGRAQKGRKKALTPEQRRDAALMRIVRACSNCQKRKEKCDPGMPCKACLEHYKGDLVNHPCRGHTLSDLSGAFLSDRLGWHPTARHLESFIPTRHFKVLTDSTYTVPINFGFGPAFPVSVNAIELDDHPLVHDHIVYSWPPEPFSGPPHRHAVLPAMLCADAQANLLQTLDSHLSLLVTQHFHNFPLYCSPLRILREVCMFSNSLPKNTLHYRVLHAALKLLVLVHVGGDITLPSRSESWVLAQLISSTMSIAEALTPTPCFIRSQFGAVMPTLAHDLMKNVLSSLEQFLLNKDCDEWPIAVAVLITVLMTIESVHYHAAKLPYHNFYDETNAAIAEEDLAVNEQGVSELLDFYKACFSGCHARLRLGWEGESSQPHTPADKFIAGLQAAIRQANDEGYLTQKSKATRGDDDMGYFFDRLVVRLLKQ</sequence>
<dbReference type="InterPro" id="IPR036864">
    <property type="entry name" value="Zn2-C6_fun-type_DNA-bd_sf"/>
</dbReference>
<dbReference type="PANTHER" id="PTHR35392:SF3">
    <property type="entry name" value="ZN(2)-C6 FUNGAL-TYPE DOMAIN-CONTAINING PROTEIN"/>
    <property type="match status" value="1"/>
</dbReference>
<dbReference type="eggNOG" id="ENOG502SNFK">
    <property type="taxonomic scope" value="Eukaryota"/>
</dbReference>
<dbReference type="InterPro" id="IPR052973">
    <property type="entry name" value="Fungal_sec-metab_reg_TF"/>
</dbReference>
<feature type="compositionally biased region" description="Low complexity" evidence="2">
    <location>
        <begin position="229"/>
        <end position="240"/>
    </location>
</feature>
<dbReference type="EMBL" id="KI964079">
    <property type="protein sequence ID" value="EUC41949.1"/>
    <property type="molecule type" value="Genomic_DNA"/>
</dbReference>
<keyword evidence="1" id="KW-0539">Nucleus</keyword>
<dbReference type="OrthoDB" id="3921198at2759"/>
<protein>
    <recommendedName>
        <fullName evidence="3">Zn(2)-C6 fungal-type domain-containing protein</fullName>
    </recommendedName>
</protein>
<evidence type="ECO:0000256" key="2">
    <source>
        <dbReference type="SAM" id="MobiDB-lite"/>
    </source>
</evidence>
<name>W6Z2S0_COCMI</name>
<evidence type="ECO:0000256" key="1">
    <source>
        <dbReference type="ARBA" id="ARBA00023242"/>
    </source>
</evidence>
<feature type="compositionally biased region" description="Polar residues" evidence="2">
    <location>
        <begin position="275"/>
        <end position="294"/>
    </location>
</feature>